<gene>
    <name evidence="2" type="ORF">CGC20_29050</name>
</gene>
<dbReference type="EMBL" id="RHLD01000002">
    <property type="protein sequence ID" value="TPP42268.1"/>
    <property type="molecule type" value="Genomic_DNA"/>
</dbReference>
<evidence type="ECO:0000313" key="3">
    <source>
        <dbReference type="Proteomes" id="UP000318821"/>
    </source>
</evidence>
<dbReference type="AlphaFoldDB" id="A0A504X2X2"/>
<dbReference type="VEuPathDB" id="TriTrypDB:LdCL_360023100"/>
<comment type="caution">
    <text evidence="2">The sequence shown here is derived from an EMBL/GenBank/DDBJ whole genome shotgun (WGS) entry which is preliminary data.</text>
</comment>
<evidence type="ECO:0000256" key="1">
    <source>
        <dbReference type="SAM" id="MobiDB-lite"/>
    </source>
</evidence>
<feature type="compositionally biased region" description="Polar residues" evidence="1">
    <location>
        <begin position="29"/>
        <end position="53"/>
    </location>
</feature>
<feature type="compositionally biased region" description="Polar residues" evidence="1">
    <location>
        <begin position="60"/>
        <end position="72"/>
    </location>
</feature>
<evidence type="ECO:0000313" key="2">
    <source>
        <dbReference type="EMBL" id="TPP42268.1"/>
    </source>
</evidence>
<reference evidence="3" key="1">
    <citation type="submission" date="2019-02" db="EMBL/GenBank/DDBJ databases">
        <title>FDA dAtabase for Regulatory Grade micrObial Sequences (FDA-ARGOS): Supporting development and validation of Infectious Disease Dx tests.</title>
        <authorList>
            <person name="Duncan R."/>
            <person name="Fisher C."/>
            <person name="Tallon L."/>
            <person name="Sadzewicz L."/>
            <person name="Sengamalay N."/>
            <person name="Ott S."/>
            <person name="Godinez A."/>
            <person name="Nagaraj S."/>
            <person name="Vavikolanu K."/>
            <person name="Vyas G."/>
            <person name="Nadendla S."/>
            <person name="Aluvathingal J."/>
            <person name="Sichtig H."/>
        </authorList>
    </citation>
    <scope>NUCLEOTIDE SEQUENCE [LARGE SCALE GENOMIC DNA]</scope>
    <source>
        <strain evidence="3">FDAARGOS_360</strain>
    </source>
</reference>
<feature type="region of interest" description="Disordered" evidence="1">
    <location>
        <begin position="699"/>
        <end position="719"/>
    </location>
</feature>
<accession>A0A504X2X2</accession>
<sequence>MSSLAVAASQPREKILASRDGSSKRQQLRNRTSNEQGRSSLHATVTAIASSPRPSEMPAATSQPASANSRARQNSKKAPHHEWRNAGAASSRSHKSTKTNSVARGRHGAASALPSARRHASSSATACGGPAMPTTALRHSVHASRSVRSISEEVALNRVQRAARWFLMHQYLQRTVPVVPVLLSMSGNSSTEGVHADAAPVLESRFLRRLRAEVDRKERAEQLRKGTAARVIQQALRRWLQTRQLHHRHLSIHSSVRPSYEFDPIRAAELDAALCSIQASLRMCASSRLVEAHRVKLFQQITSTVLDPACPTTLRCTASIRHIHDRQLREVLWRQEAVERRDLLRRHFVFLVCCHQAFFNDPRMWDAGVSIRRIPLYPHHGLLLTETLPVIWGTRTSSARLNSATADSVALRGDAVASPPPPESSPFSATATVDGCIKGWGSPAQLDSSLLQAVGSGWLVGKEEDGGRFDIDAALRLGEYRLLFSPEEWRLLKELKAPSLHSASSLFSSSSDGRRAAPDAAGLLEAEAGALAAPPGQLQMAPTEAAAKAACSLSYANAFASALTFLRHPRIADPSVRCTVQHLHDIRSSTLEMQQELRVHGFLFAAQVAPLLNLGFHYQGLARGDADLSCFTTTSAMKTCRPLVAGRVACAATELRRCLIGAVHDSGGAAESVLPVALEEHKCSLKAAARTPSQVLSPAGVSRSMLSPPRAAPSAGLMRDGFANPATEALYHAPAQTTRRTCGADPTCGSSHTASRHGSTIGIALAAEWSRRLASSADEVGPYWCEFLSSTGVEALVTAAGRQGETPGEADAAYQTGASLPSSPLPMRVRRGLESHLVPGGSSYLLQDFMPSLMRRRAYSGAGPQALDAAAGSVGVAVACAGSSPSTSVSTSTCRMVHPGEWWDAAERLLLREYTNRIELLTNEAVQRSSIDVLRCTAHPSADESAAEA</sequence>
<protein>
    <submittedName>
        <fullName evidence="2">Uncharacterized protein</fullName>
    </submittedName>
</protein>
<proteinExistence type="predicted"/>
<dbReference type="VEuPathDB" id="TriTrypDB:LdBPK_361760.1"/>
<name>A0A504X2X2_LEIDO</name>
<feature type="compositionally biased region" description="Low complexity" evidence="1">
    <location>
        <begin position="109"/>
        <end position="126"/>
    </location>
</feature>
<organism evidence="2 3">
    <name type="scientific">Leishmania donovani</name>
    <dbReference type="NCBI Taxonomy" id="5661"/>
    <lineage>
        <taxon>Eukaryota</taxon>
        <taxon>Discoba</taxon>
        <taxon>Euglenozoa</taxon>
        <taxon>Kinetoplastea</taxon>
        <taxon>Metakinetoplastina</taxon>
        <taxon>Trypanosomatida</taxon>
        <taxon>Trypanosomatidae</taxon>
        <taxon>Leishmaniinae</taxon>
        <taxon>Leishmania</taxon>
    </lineage>
</organism>
<feature type="region of interest" description="Disordered" evidence="1">
    <location>
        <begin position="1"/>
        <end position="133"/>
    </location>
</feature>
<feature type="compositionally biased region" description="Basic and acidic residues" evidence="1">
    <location>
        <begin position="11"/>
        <end position="23"/>
    </location>
</feature>
<dbReference type="VEuPathDB" id="TriTrypDB:LDHU3_36.2320"/>
<dbReference type="Proteomes" id="UP000318821">
    <property type="component" value="Unassembled WGS sequence"/>
</dbReference>